<gene>
    <name evidence="2" type="ORF">ACFP3V_31190</name>
</gene>
<evidence type="ECO:0000256" key="1">
    <source>
        <dbReference type="SAM" id="Phobius"/>
    </source>
</evidence>
<sequence length="101" mass="9848">MARVPGGLLAAAGLVGGYGIARATARRELGGVALLAAGAAAATQWTRAAGPATAAGLSGLYVAAFAGSHPLAKKLGAWPSVLTVTGVVATASWALADRRPR</sequence>
<protein>
    <submittedName>
        <fullName evidence="2">Uncharacterized protein</fullName>
    </submittedName>
</protein>
<organism evidence="2 3">
    <name type="scientific">Streptacidiphilus monticola</name>
    <dbReference type="NCBI Taxonomy" id="2161674"/>
    <lineage>
        <taxon>Bacteria</taxon>
        <taxon>Bacillati</taxon>
        <taxon>Actinomycetota</taxon>
        <taxon>Actinomycetes</taxon>
        <taxon>Kitasatosporales</taxon>
        <taxon>Streptomycetaceae</taxon>
        <taxon>Streptacidiphilus</taxon>
    </lineage>
</organism>
<keyword evidence="3" id="KW-1185">Reference proteome</keyword>
<name>A0ABW1GBN7_9ACTN</name>
<evidence type="ECO:0000313" key="2">
    <source>
        <dbReference type="EMBL" id="MFC5911658.1"/>
    </source>
</evidence>
<feature type="transmembrane region" description="Helical" evidence="1">
    <location>
        <begin position="77"/>
        <end position="96"/>
    </location>
</feature>
<evidence type="ECO:0000313" key="3">
    <source>
        <dbReference type="Proteomes" id="UP001596174"/>
    </source>
</evidence>
<dbReference type="RefSeq" id="WP_380591019.1">
    <property type="nucleotide sequence ID" value="NZ_JBHSQJ010000185.1"/>
</dbReference>
<dbReference type="Proteomes" id="UP001596174">
    <property type="component" value="Unassembled WGS sequence"/>
</dbReference>
<reference evidence="3" key="1">
    <citation type="journal article" date="2019" name="Int. J. Syst. Evol. Microbiol.">
        <title>The Global Catalogue of Microorganisms (GCM) 10K type strain sequencing project: providing services to taxonomists for standard genome sequencing and annotation.</title>
        <authorList>
            <consortium name="The Broad Institute Genomics Platform"/>
            <consortium name="The Broad Institute Genome Sequencing Center for Infectious Disease"/>
            <person name="Wu L."/>
            <person name="Ma J."/>
        </authorList>
    </citation>
    <scope>NUCLEOTIDE SEQUENCE [LARGE SCALE GENOMIC DNA]</scope>
    <source>
        <strain evidence="3">JCM 4816</strain>
    </source>
</reference>
<proteinExistence type="predicted"/>
<dbReference type="EMBL" id="JBHSQJ010000185">
    <property type="protein sequence ID" value="MFC5911658.1"/>
    <property type="molecule type" value="Genomic_DNA"/>
</dbReference>
<keyword evidence="1" id="KW-0812">Transmembrane</keyword>
<keyword evidence="1" id="KW-0472">Membrane</keyword>
<accession>A0ABW1GBN7</accession>
<comment type="caution">
    <text evidence="2">The sequence shown here is derived from an EMBL/GenBank/DDBJ whole genome shotgun (WGS) entry which is preliminary data.</text>
</comment>
<keyword evidence="1" id="KW-1133">Transmembrane helix</keyword>